<protein>
    <submittedName>
        <fullName evidence="1">Uncharacterized protein</fullName>
    </submittedName>
</protein>
<feature type="non-terminal residue" evidence="1">
    <location>
        <position position="1"/>
    </location>
</feature>
<accession>A0A2P5BAT9</accession>
<organism evidence="1 2">
    <name type="scientific">Parasponia andersonii</name>
    <name type="common">Sponia andersonii</name>
    <dbReference type="NCBI Taxonomy" id="3476"/>
    <lineage>
        <taxon>Eukaryota</taxon>
        <taxon>Viridiplantae</taxon>
        <taxon>Streptophyta</taxon>
        <taxon>Embryophyta</taxon>
        <taxon>Tracheophyta</taxon>
        <taxon>Spermatophyta</taxon>
        <taxon>Magnoliopsida</taxon>
        <taxon>eudicotyledons</taxon>
        <taxon>Gunneridae</taxon>
        <taxon>Pentapetalae</taxon>
        <taxon>rosids</taxon>
        <taxon>fabids</taxon>
        <taxon>Rosales</taxon>
        <taxon>Cannabaceae</taxon>
        <taxon>Parasponia</taxon>
    </lineage>
</organism>
<comment type="caution">
    <text evidence="1">The sequence shown here is derived from an EMBL/GenBank/DDBJ whole genome shotgun (WGS) entry which is preliminary data.</text>
</comment>
<dbReference type="EMBL" id="JXTB01000322">
    <property type="protein sequence ID" value="PON45881.1"/>
    <property type="molecule type" value="Genomic_DNA"/>
</dbReference>
<evidence type="ECO:0000313" key="2">
    <source>
        <dbReference type="Proteomes" id="UP000237105"/>
    </source>
</evidence>
<reference evidence="2" key="1">
    <citation type="submission" date="2016-06" db="EMBL/GenBank/DDBJ databases">
        <title>Parallel loss of symbiosis genes in relatives of nitrogen-fixing non-legume Parasponia.</title>
        <authorList>
            <person name="Van Velzen R."/>
            <person name="Holmer R."/>
            <person name="Bu F."/>
            <person name="Rutten L."/>
            <person name="Van Zeijl A."/>
            <person name="Liu W."/>
            <person name="Santuari L."/>
            <person name="Cao Q."/>
            <person name="Sharma T."/>
            <person name="Shen D."/>
            <person name="Roswanjaya Y."/>
            <person name="Wardhani T."/>
            <person name="Kalhor M.S."/>
            <person name="Jansen J."/>
            <person name="Van den Hoogen J."/>
            <person name="Gungor B."/>
            <person name="Hartog M."/>
            <person name="Hontelez J."/>
            <person name="Verver J."/>
            <person name="Yang W.-C."/>
            <person name="Schijlen E."/>
            <person name="Repin R."/>
            <person name="Schilthuizen M."/>
            <person name="Schranz E."/>
            <person name="Heidstra R."/>
            <person name="Miyata K."/>
            <person name="Fedorova E."/>
            <person name="Kohlen W."/>
            <person name="Bisseling T."/>
            <person name="Smit S."/>
            <person name="Geurts R."/>
        </authorList>
    </citation>
    <scope>NUCLEOTIDE SEQUENCE [LARGE SCALE GENOMIC DNA]</scope>
    <source>
        <strain evidence="2">cv. WU1-14</strain>
    </source>
</reference>
<dbReference type="AlphaFoldDB" id="A0A2P5BAT9"/>
<name>A0A2P5BAT9_PARAD</name>
<proteinExistence type="predicted"/>
<dbReference type="Proteomes" id="UP000237105">
    <property type="component" value="Unassembled WGS sequence"/>
</dbReference>
<evidence type="ECO:0000313" key="1">
    <source>
        <dbReference type="EMBL" id="PON45881.1"/>
    </source>
</evidence>
<keyword evidence="2" id="KW-1185">Reference proteome</keyword>
<gene>
    <name evidence="1" type="ORF">PanWU01x14_255530</name>
</gene>
<sequence>HSKRFRELLTKKHLQQLKIRLIQLKLIPLEFPKIDGLPLDFLLITLVNFKP</sequence>